<proteinExistence type="predicted"/>
<dbReference type="EMBL" id="KK365324">
    <property type="protein sequence ID" value="KCZ79214.1"/>
    <property type="molecule type" value="Genomic_DNA"/>
</dbReference>
<dbReference type="GO" id="GO:0003676">
    <property type="term" value="F:nucleic acid binding"/>
    <property type="evidence" value="ECO:0007669"/>
    <property type="project" value="InterPro"/>
</dbReference>
<organism evidence="1 2">
    <name type="scientific">Anncaliia algerae PRA339</name>
    <dbReference type="NCBI Taxonomy" id="1288291"/>
    <lineage>
        <taxon>Eukaryota</taxon>
        <taxon>Fungi</taxon>
        <taxon>Fungi incertae sedis</taxon>
        <taxon>Microsporidia</taxon>
        <taxon>Tubulinosematoidea</taxon>
        <taxon>Tubulinosematidae</taxon>
        <taxon>Anncaliia</taxon>
    </lineage>
</organism>
<dbReference type="HOGENOM" id="CLU_2096290_0_0_1"/>
<sequence length="116" mass="13787">MFYLWKRRARKYNCIRKKTKEVKCFKFGEIGHYSNKCIKKKVNKIKIYHSKKLDERIIRINNRPYRAIFDTGATGNIICSGLLKCSKNTKIHKSKIREYKLINGTNIKQWVGKSCI</sequence>
<reference evidence="1 2" key="2">
    <citation type="submission" date="2014-03" db="EMBL/GenBank/DDBJ databases">
        <title>The Genome Sequence of Anncaliia algerae insect isolate PRA339.</title>
        <authorList>
            <consortium name="The Broad Institute Genome Sequencing Platform"/>
            <consortium name="The Broad Institute Genome Sequencing Center for Infectious Disease"/>
            <person name="Cuomo C."/>
            <person name="Becnel J."/>
            <person name="Sanscrainte N."/>
            <person name="Walker B."/>
            <person name="Young S.K."/>
            <person name="Zeng Q."/>
            <person name="Gargeya S."/>
            <person name="Fitzgerald M."/>
            <person name="Haas B."/>
            <person name="Abouelleil A."/>
            <person name="Alvarado L."/>
            <person name="Arachchi H.M."/>
            <person name="Berlin A.M."/>
            <person name="Chapman S.B."/>
            <person name="Dewar J."/>
            <person name="Goldberg J."/>
            <person name="Griggs A."/>
            <person name="Gujja S."/>
            <person name="Hansen M."/>
            <person name="Howarth C."/>
            <person name="Imamovic A."/>
            <person name="Larimer J."/>
            <person name="McCowan C."/>
            <person name="Murphy C."/>
            <person name="Neiman D."/>
            <person name="Pearson M."/>
            <person name="Priest M."/>
            <person name="Roberts A."/>
            <person name="Saif S."/>
            <person name="Shea T."/>
            <person name="Sisk P."/>
            <person name="Sykes S."/>
            <person name="Wortman J."/>
            <person name="Nusbaum C."/>
            <person name="Birren B."/>
        </authorList>
    </citation>
    <scope>NUCLEOTIDE SEQUENCE [LARGE SCALE GENOMIC DNA]</scope>
    <source>
        <strain evidence="1 2">PRA339</strain>
    </source>
</reference>
<keyword evidence="2" id="KW-1185">Reference proteome</keyword>
<reference evidence="2" key="1">
    <citation type="submission" date="2013-02" db="EMBL/GenBank/DDBJ databases">
        <authorList>
            <consortium name="The Broad Institute Genome Sequencing Platform"/>
            <person name="Cuomo C."/>
            <person name="Becnel J."/>
            <person name="Sanscrainte N."/>
            <person name="Walker B."/>
            <person name="Young S.K."/>
            <person name="Zeng Q."/>
            <person name="Gargeya S."/>
            <person name="Fitzgerald M."/>
            <person name="Haas B."/>
            <person name="Abouelleil A."/>
            <person name="Alvarado L."/>
            <person name="Arachchi H.M."/>
            <person name="Berlin A.M."/>
            <person name="Chapman S.B."/>
            <person name="Dewar J."/>
            <person name="Goldberg J."/>
            <person name="Griggs A."/>
            <person name="Gujja S."/>
            <person name="Hansen M."/>
            <person name="Howarth C."/>
            <person name="Imamovic A."/>
            <person name="Larimer J."/>
            <person name="McCowan C."/>
            <person name="Murphy C."/>
            <person name="Neiman D."/>
            <person name="Pearson M."/>
            <person name="Priest M."/>
            <person name="Roberts A."/>
            <person name="Saif S."/>
            <person name="Shea T."/>
            <person name="Sisk P."/>
            <person name="Sykes S."/>
            <person name="Wortman J."/>
            <person name="Nusbaum C."/>
            <person name="Birren B."/>
        </authorList>
    </citation>
    <scope>NUCLEOTIDE SEQUENCE [LARGE SCALE GENOMIC DNA]</scope>
    <source>
        <strain evidence="2">PRA339</strain>
    </source>
</reference>
<dbReference type="AlphaFoldDB" id="A0A059EWU3"/>
<accession>A0A059EWU3</accession>
<dbReference type="VEuPathDB" id="MicrosporidiaDB:H312_03402"/>
<dbReference type="GO" id="GO:0008270">
    <property type="term" value="F:zinc ion binding"/>
    <property type="evidence" value="ECO:0007669"/>
    <property type="project" value="InterPro"/>
</dbReference>
<dbReference type="Proteomes" id="UP000030655">
    <property type="component" value="Unassembled WGS sequence"/>
</dbReference>
<dbReference type="Gene3D" id="2.40.70.10">
    <property type="entry name" value="Acid Proteases"/>
    <property type="match status" value="1"/>
</dbReference>
<evidence type="ECO:0008006" key="3">
    <source>
        <dbReference type="Google" id="ProtNLM"/>
    </source>
</evidence>
<gene>
    <name evidence="1" type="ORF">H312_03402</name>
</gene>
<dbReference type="InterPro" id="IPR036875">
    <property type="entry name" value="Znf_CCHC_sf"/>
</dbReference>
<dbReference type="SUPFAM" id="SSF57756">
    <property type="entry name" value="Retrovirus zinc finger-like domains"/>
    <property type="match status" value="1"/>
</dbReference>
<name>A0A059EWU3_9MICR</name>
<protein>
    <recommendedName>
        <fullName evidence="3">CCHC-type domain-containing protein</fullName>
    </recommendedName>
</protein>
<evidence type="ECO:0000313" key="2">
    <source>
        <dbReference type="Proteomes" id="UP000030655"/>
    </source>
</evidence>
<dbReference type="OrthoDB" id="10593763at2759"/>
<evidence type="ECO:0000313" key="1">
    <source>
        <dbReference type="EMBL" id="KCZ79214.1"/>
    </source>
</evidence>
<dbReference type="InterPro" id="IPR021109">
    <property type="entry name" value="Peptidase_aspartic_dom_sf"/>
</dbReference>